<dbReference type="STRING" id="596152.DesU5LDRAFT_2367"/>
<organism evidence="2">
    <name type="scientific">Desulfovibrio sp. U5L</name>
    <dbReference type="NCBI Taxonomy" id="596152"/>
    <lineage>
        <taxon>Bacteria</taxon>
        <taxon>Pseudomonadati</taxon>
        <taxon>Thermodesulfobacteriota</taxon>
        <taxon>Desulfovibrionia</taxon>
        <taxon>Desulfovibrionales</taxon>
        <taxon>Desulfovibrionaceae</taxon>
        <taxon>Desulfovibrio</taxon>
    </lineage>
</organism>
<proteinExistence type="predicted"/>
<dbReference type="InterPro" id="IPR055360">
    <property type="entry name" value="bAvd"/>
</dbReference>
<dbReference type="Pfam" id="PF22296">
    <property type="entry name" value="bAvd"/>
    <property type="match status" value="1"/>
</dbReference>
<gene>
    <name evidence="2" type="ORF">DesU5LDRAFT_2367</name>
</gene>
<keyword evidence="2" id="KW-0687">Ribonucleoprotein</keyword>
<dbReference type="SUPFAM" id="SSF158446">
    <property type="entry name" value="IVS-encoded protein-like"/>
    <property type="match status" value="1"/>
</dbReference>
<reference evidence="2" key="1">
    <citation type="submission" date="2011-11" db="EMBL/GenBank/DDBJ databases">
        <title>Improved High-Quality Draft sequence of Desulfovibrio sp. U5L.</title>
        <authorList>
            <consortium name="US DOE Joint Genome Institute"/>
            <person name="Lucas S."/>
            <person name="Han J."/>
            <person name="Lapidus A."/>
            <person name="Cheng J.-F."/>
            <person name="Goodwin L."/>
            <person name="Pitluck S."/>
            <person name="Peters L."/>
            <person name="Ovchinnikova G."/>
            <person name="Held B."/>
            <person name="Detter J.C."/>
            <person name="Han C."/>
            <person name="Tapia R."/>
            <person name="Land M."/>
            <person name="Hauser L."/>
            <person name="Kyrpides N."/>
            <person name="Ivanova N."/>
            <person name="Pagani I."/>
            <person name="Gabster J."/>
            <person name="Walker C."/>
            <person name="Stolyar S."/>
            <person name="Stahl D."/>
            <person name="Arkin A."/>
            <person name="Dehal P."/>
            <person name="Hazen T."/>
            <person name="Woyke T."/>
        </authorList>
    </citation>
    <scope>NUCLEOTIDE SEQUENCE [LARGE SCALE GENOMIC DNA]</scope>
    <source>
        <strain evidence="2">U5L</strain>
    </source>
</reference>
<dbReference type="AlphaFoldDB" id="I2Q2M5"/>
<keyword evidence="2" id="KW-0689">Ribosomal protein</keyword>
<evidence type="ECO:0000313" key="2">
    <source>
        <dbReference type="EMBL" id="EIG54031.1"/>
    </source>
</evidence>
<dbReference type="Gene3D" id="1.20.1440.60">
    <property type="entry name" value="23S rRNA-intervening sequence"/>
    <property type="match status" value="1"/>
</dbReference>
<dbReference type="eggNOG" id="ENOG5032RM0">
    <property type="taxonomic scope" value="Bacteria"/>
</dbReference>
<dbReference type="CDD" id="cd16376">
    <property type="entry name" value="Avd_like"/>
    <property type="match status" value="1"/>
</dbReference>
<dbReference type="NCBIfam" id="NF033474">
    <property type="entry name" value="DivGenRetAVD"/>
    <property type="match status" value="1"/>
</dbReference>
<dbReference type="GO" id="GO:0005840">
    <property type="term" value="C:ribosome"/>
    <property type="evidence" value="ECO:0007669"/>
    <property type="project" value="UniProtKB-KW"/>
</dbReference>
<dbReference type="EMBL" id="JH600068">
    <property type="protein sequence ID" value="EIG54031.1"/>
    <property type="molecule type" value="Genomic_DNA"/>
</dbReference>
<dbReference type="InterPro" id="IPR012657">
    <property type="entry name" value="23S_rRNA-intervening_sequence"/>
</dbReference>
<dbReference type="InterPro" id="IPR036583">
    <property type="entry name" value="23S_rRNA_IVS_sf"/>
</dbReference>
<dbReference type="HOGENOM" id="CLU_144676_2_0_7"/>
<name>I2Q2M5_9BACT</name>
<protein>
    <submittedName>
        <fullName evidence="2">S23 ribosomal protein</fullName>
    </submittedName>
</protein>
<evidence type="ECO:0000259" key="1">
    <source>
        <dbReference type="Pfam" id="PF22296"/>
    </source>
</evidence>
<feature type="domain" description="bAvd-like" evidence="1">
    <location>
        <begin position="25"/>
        <end position="129"/>
    </location>
</feature>
<dbReference type="NCBIfam" id="TIGR02436">
    <property type="entry name" value="four helix bundle protein"/>
    <property type="match status" value="1"/>
</dbReference>
<accession>I2Q2M5</accession>
<sequence length="130" mass="15336">MHDGRHDPAGDSPPQASREMSPYAVLLTKIEEVDAYSQIALQQYPRVERYALCSDIRQALTTIERLIIVAWKRYHKKTTLQDLDIEIEVLRMLLRKSVRLKYITPHRYETWSRQINEIGRMVGGWIRSVR</sequence>